<protein>
    <recommendedName>
        <fullName evidence="3">SLH domain-containing protein</fullName>
    </recommendedName>
</protein>
<gene>
    <name evidence="4" type="ORF">SYNTR_1885</name>
</gene>
<dbReference type="InterPro" id="IPR051465">
    <property type="entry name" value="Cell_Envelope_Struct_Comp"/>
</dbReference>
<feature type="chain" id="PRO_5026064244" description="SLH domain-containing protein" evidence="2">
    <location>
        <begin position="28"/>
        <end position="980"/>
    </location>
</feature>
<evidence type="ECO:0000313" key="5">
    <source>
        <dbReference type="Proteomes" id="UP000426444"/>
    </source>
</evidence>
<dbReference type="Proteomes" id="UP000426444">
    <property type="component" value="Chromosome"/>
</dbReference>
<dbReference type="PANTHER" id="PTHR43308:SF5">
    <property type="entry name" value="S-LAYER PROTEIN _ PEPTIDOGLYCAN ENDO-BETA-N-ACETYLGLUCOSAMINIDASE"/>
    <property type="match status" value="1"/>
</dbReference>
<evidence type="ECO:0000259" key="3">
    <source>
        <dbReference type="PROSITE" id="PS51272"/>
    </source>
</evidence>
<dbReference type="OrthoDB" id="1706086at2"/>
<keyword evidence="1" id="KW-0677">Repeat</keyword>
<keyword evidence="2" id="KW-0732">Signal</keyword>
<dbReference type="PANTHER" id="PTHR43308">
    <property type="entry name" value="OUTER MEMBRANE PROTEIN ALPHA-RELATED"/>
    <property type="match status" value="1"/>
</dbReference>
<dbReference type="KEGG" id="salq:SYNTR_1885"/>
<dbReference type="AlphaFoldDB" id="A0A6I6DIB8"/>
<dbReference type="InterPro" id="IPR001119">
    <property type="entry name" value="SLH_dom"/>
</dbReference>
<name>A0A6I6DIB8_9FIRM</name>
<dbReference type="Pfam" id="PF00395">
    <property type="entry name" value="SLH"/>
    <property type="match status" value="2"/>
</dbReference>
<proteinExistence type="predicted"/>
<reference evidence="5" key="1">
    <citation type="journal article" date="2019" name="Microbiology">
        <title>Complete Genome Sequence of an Uncultured Bacterium of the Candidate Phylum Bipolaricaulota.</title>
        <authorList>
            <person name="Kadnikov V.V."/>
            <person name="Mardanov A.V."/>
            <person name="Beletsky A.V."/>
            <person name="Frank Y.A."/>
            <person name="Karnachuk O.V."/>
            <person name="Ravin N.V."/>
        </authorList>
    </citation>
    <scope>NUCLEOTIDE SEQUENCE [LARGE SCALE GENOMIC DNA]</scope>
</reference>
<dbReference type="EMBL" id="CP046457">
    <property type="protein sequence ID" value="QGU00479.1"/>
    <property type="molecule type" value="Genomic_DNA"/>
</dbReference>
<evidence type="ECO:0000256" key="1">
    <source>
        <dbReference type="ARBA" id="ARBA00022737"/>
    </source>
</evidence>
<sequence length="980" mass="107314">MLKRHNKLVTLLILAFFMFSIVGSAGAAQFSDVDPAADATPAIYKLAALDILEGYPDGTFAPDNTITRAEFAKIAVVTAGLERVASGMEGVPTQFNDVAADNWASGWINVAAAQEFVQGDGDGTFRPQDEITQAEVVTVLLRILGYNDNLTGNWPSNYISKAASLGVLDDISFIANKAATRGEVALVGSEVLEQNVVEYRSSDNLFAEARKTFEDEEDPRSYSLLEDNFESAVETDQLVTDVSLDDGIAFEFNASGDLIELTETAVIANVPSWNQVKERFVDYITNDDGDIVYVSVQDYGVVTATADDIEVNRDDRDEFTINDRNYRLALNEDGDEVDVTYLGATASDLEEYFERAERPEEGVTLEDEEVNVDNVDFVLNDDGRIALIKGWTWDSGNAGVVDNVNLSRERVQYKNSDIRTTNLADEDYAVLVNGLPAELEDIQENDVVYVTDLYDVTLLVVQSAQVPGELESIRTVTDNDDVNVTEVRVDGTWYDVAINGFMLSADAGSDFYDATTDVDRIDDEYELLGEDVVLLTNPAEKVVGIISDVDATDRNFGIVDGEASVLDGNQIVEGISIFRSDDSVATYVIEDSDENLAKVYDGTTFDIKNDFIKYSINSDGELELEYNFEGTVDEWNFEAETDDNILTVKGSGNDAVDVDGADVPITDGSSYDISNTAIFNLHRDDGDLQTVDVADFLDAAESIDEALLVLDGNSIEYIVIDDGELVGTTGNIAMVVDTGRDADGDYAYLLLPQGEVKYYIDSDSDPVEEDTVITFTLKQGEIYVDDSDWDDFGSYEIKSISGNIIEVITAFDGDGDELSTQNFVVDSDTIYYDNENDPVLIEKGDIARGDIINLYREDGETAVAVVELVDADVLVKEIEIEQVTITDDELTISVDDNYEAEIEVGNIAVYASDDVGGDNLAGTSSNNDDKFFVQASGDNFTITVNGDEEADDGTYIVRVEDDVNSNEIEVEVDSNDYVTE</sequence>
<dbReference type="PROSITE" id="PS51272">
    <property type="entry name" value="SLH"/>
    <property type="match status" value="2"/>
</dbReference>
<feature type="domain" description="SLH" evidence="3">
    <location>
        <begin position="91"/>
        <end position="154"/>
    </location>
</feature>
<dbReference type="RefSeq" id="WP_156204256.1">
    <property type="nucleotide sequence ID" value="NZ_CP046457.1"/>
</dbReference>
<feature type="domain" description="SLH" evidence="3">
    <location>
        <begin position="26"/>
        <end position="89"/>
    </location>
</feature>
<feature type="signal peptide" evidence="2">
    <location>
        <begin position="1"/>
        <end position="27"/>
    </location>
</feature>
<evidence type="ECO:0000256" key="2">
    <source>
        <dbReference type="SAM" id="SignalP"/>
    </source>
</evidence>
<accession>A0A6I6DIB8</accession>
<evidence type="ECO:0000313" key="4">
    <source>
        <dbReference type="EMBL" id="QGU00479.1"/>
    </source>
</evidence>
<keyword evidence="5" id="KW-1185">Reference proteome</keyword>
<organism evidence="4 5">
    <name type="scientific">Candidatus Syntrophocurvum alkaliphilum</name>
    <dbReference type="NCBI Taxonomy" id="2293317"/>
    <lineage>
        <taxon>Bacteria</taxon>
        <taxon>Bacillati</taxon>
        <taxon>Bacillota</taxon>
        <taxon>Clostridia</taxon>
        <taxon>Eubacteriales</taxon>
        <taxon>Syntrophomonadaceae</taxon>
        <taxon>Candidatus Syntrophocurvum</taxon>
    </lineage>
</organism>